<evidence type="ECO:0000313" key="9">
    <source>
        <dbReference type="Proteomes" id="UP001346149"/>
    </source>
</evidence>
<dbReference type="SUPFAM" id="SSF47459">
    <property type="entry name" value="HLH, helix-loop-helix DNA-binding domain"/>
    <property type="match status" value="1"/>
</dbReference>
<comment type="subcellular location">
    <subcellularLocation>
        <location evidence="1">Nucleus</location>
    </subcellularLocation>
</comment>
<evidence type="ECO:0000256" key="4">
    <source>
        <dbReference type="ARBA" id="ARBA00023163"/>
    </source>
</evidence>
<evidence type="ECO:0000256" key="6">
    <source>
        <dbReference type="SAM" id="MobiDB-lite"/>
    </source>
</evidence>
<dbReference type="Gene3D" id="4.10.280.10">
    <property type="entry name" value="Helix-loop-helix DNA-binding domain"/>
    <property type="match status" value="1"/>
</dbReference>
<feature type="region of interest" description="Disordered" evidence="6">
    <location>
        <begin position="1"/>
        <end position="61"/>
    </location>
</feature>
<evidence type="ECO:0000256" key="1">
    <source>
        <dbReference type="ARBA" id="ARBA00004123"/>
    </source>
</evidence>
<evidence type="ECO:0000313" key="8">
    <source>
        <dbReference type="EMBL" id="KAK4765516.1"/>
    </source>
</evidence>
<dbReference type="Pfam" id="PF00010">
    <property type="entry name" value="HLH"/>
    <property type="match status" value="1"/>
</dbReference>
<dbReference type="InterPro" id="IPR044295">
    <property type="entry name" value="BIM1/2/3"/>
</dbReference>
<dbReference type="InterPro" id="IPR036638">
    <property type="entry name" value="HLH_DNA-bd_sf"/>
</dbReference>
<dbReference type="GO" id="GO:0003677">
    <property type="term" value="F:DNA binding"/>
    <property type="evidence" value="ECO:0007669"/>
    <property type="project" value="UniProtKB-KW"/>
</dbReference>
<dbReference type="GO" id="GO:0046983">
    <property type="term" value="F:protein dimerization activity"/>
    <property type="evidence" value="ECO:0007669"/>
    <property type="project" value="InterPro"/>
</dbReference>
<dbReference type="GO" id="GO:0006351">
    <property type="term" value="P:DNA-templated transcription"/>
    <property type="evidence" value="ECO:0007669"/>
    <property type="project" value="InterPro"/>
</dbReference>
<dbReference type="GO" id="GO:0005634">
    <property type="term" value="C:nucleus"/>
    <property type="evidence" value="ECO:0007669"/>
    <property type="project" value="UniProtKB-SubCell"/>
</dbReference>
<dbReference type="EMBL" id="JAXQNO010000023">
    <property type="protein sequence ID" value="KAK4765516.1"/>
    <property type="molecule type" value="Genomic_DNA"/>
</dbReference>
<accession>A0AAN7KK26</accession>
<dbReference type="CDD" id="cd11453">
    <property type="entry name" value="bHLH_AtBIM_like"/>
    <property type="match status" value="1"/>
</dbReference>
<name>A0AAN7KK26_TRANT</name>
<keyword evidence="4" id="KW-0804">Transcription</keyword>
<dbReference type="PANTHER" id="PTHR46412:SF6">
    <property type="entry name" value="TRANSCRIPTION FACTOR BIM2"/>
    <property type="match status" value="1"/>
</dbReference>
<evidence type="ECO:0000259" key="7">
    <source>
        <dbReference type="PROSITE" id="PS50888"/>
    </source>
</evidence>
<evidence type="ECO:0000256" key="3">
    <source>
        <dbReference type="ARBA" id="ARBA00023125"/>
    </source>
</evidence>
<comment type="caution">
    <text evidence="8">The sequence shown here is derived from an EMBL/GenBank/DDBJ whole genome shotgun (WGS) entry which is preliminary data.</text>
</comment>
<feature type="domain" description="BHLH" evidence="7">
    <location>
        <begin position="48"/>
        <end position="98"/>
    </location>
</feature>
<keyword evidence="5" id="KW-0539">Nucleus</keyword>
<evidence type="ECO:0000256" key="5">
    <source>
        <dbReference type="ARBA" id="ARBA00023242"/>
    </source>
</evidence>
<keyword evidence="3" id="KW-0238">DNA-binding</keyword>
<dbReference type="GO" id="GO:0003700">
    <property type="term" value="F:DNA-binding transcription factor activity"/>
    <property type="evidence" value="ECO:0007669"/>
    <property type="project" value="InterPro"/>
</dbReference>
<dbReference type="FunFam" id="4.10.280.10:FF:000093">
    <property type="entry name" value="BHLH domain class transcription factor"/>
    <property type="match status" value="1"/>
</dbReference>
<reference evidence="8 9" key="1">
    <citation type="journal article" date="2023" name="Hortic Res">
        <title>Pangenome of water caltrop reveals structural variations and asymmetric subgenome divergence after allopolyploidization.</title>
        <authorList>
            <person name="Zhang X."/>
            <person name="Chen Y."/>
            <person name="Wang L."/>
            <person name="Yuan Y."/>
            <person name="Fang M."/>
            <person name="Shi L."/>
            <person name="Lu R."/>
            <person name="Comes H.P."/>
            <person name="Ma Y."/>
            <person name="Chen Y."/>
            <person name="Huang G."/>
            <person name="Zhou Y."/>
            <person name="Zheng Z."/>
            <person name="Qiu Y."/>
        </authorList>
    </citation>
    <scope>NUCLEOTIDE SEQUENCE [LARGE SCALE GENOMIC DNA]</scope>
    <source>
        <strain evidence="8">F231</strain>
    </source>
</reference>
<keyword evidence="9" id="KW-1185">Reference proteome</keyword>
<gene>
    <name evidence="8" type="ORF">SAY86_026606</name>
</gene>
<dbReference type="InterPro" id="IPR011598">
    <property type="entry name" value="bHLH_dom"/>
</dbReference>
<feature type="region of interest" description="Disordered" evidence="6">
    <location>
        <begin position="277"/>
        <end position="296"/>
    </location>
</feature>
<proteinExistence type="predicted"/>
<organism evidence="8 9">
    <name type="scientific">Trapa natans</name>
    <name type="common">Water chestnut</name>
    <dbReference type="NCBI Taxonomy" id="22666"/>
    <lineage>
        <taxon>Eukaryota</taxon>
        <taxon>Viridiplantae</taxon>
        <taxon>Streptophyta</taxon>
        <taxon>Embryophyta</taxon>
        <taxon>Tracheophyta</taxon>
        <taxon>Spermatophyta</taxon>
        <taxon>Magnoliopsida</taxon>
        <taxon>eudicotyledons</taxon>
        <taxon>Gunneridae</taxon>
        <taxon>Pentapetalae</taxon>
        <taxon>rosids</taxon>
        <taxon>malvids</taxon>
        <taxon>Myrtales</taxon>
        <taxon>Lythraceae</taxon>
        <taxon>Trapa</taxon>
    </lineage>
</organism>
<dbReference type="SMART" id="SM00353">
    <property type="entry name" value="HLH"/>
    <property type="match status" value="1"/>
</dbReference>
<dbReference type="PANTHER" id="PTHR46412">
    <property type="entry name" value="BES1-INTERACTING MYC-LIKE PROTEIN"/>
    <property type="match status" value="1"/>
</dbReference>
<protein>
    <recommendedName>
        <fullName evidence="7">BHLH domain-containing protein</fullName>
    </recommendedName>
</protein>
<sequence length="321" mass="35054">MRSGKVSEDCEEYEDDDFNSKRDGPSPNTSNTIAAGNIKDKNSNKANAIRSKHSVTEQRRRSKINERFQILRDLIPHGDQKRDTASFLSEVIEYVKYLQEKVNKYEGSFPGWSSEPTNSMPWRHSHWRVKSFNGQPHATKNSPDPVSMICGKFEDNKGGISSNALASTQITTELEASREVVNKSIDQAMSVPSQSDGTVADMLRRPAGLDSQATAGPLMENVLNQPEDFYIEGGTISVSSLYSQGLLNALADALQNAGIELSQANISVQIDLGKRANRGQMTGTSTPVDRDGSLPSTSSVAIARDAVDEGALDQACKRLKT</sequence>
<keyword evidence="2" id="KW-0805">Transcription regulation</keyword>
<evidence type="ECO:0000256" key="2">
    <source>
        <dbReference type="ARBA" id="ARBA00023015"/>
    </source>
</evidence>
<dbReference type="Proteomes" id="UP001346149">
    <property type="component" value="Unassembled WGS sequence"/>
</dbReference>
<dbReference type="AlphaFoldDB" id="A0AAN7KK26"/>
<dbReference type="PROSITE" id="PS50888">
    <property type="entry name" value="BHLH"/>
    <property type="match status" value="1"/>
</dbReference>